<evidence type="ECO:0000256" key="4">
    <source>
        <dbReference type="ARBA" id="ARBA00022729"/>
    </source>
</evidence>
<organism evidence="8 9">
    <name type="scientific">Candidatus Venteria ishoeyi</name>
    <dbReference type="NCBI Taxonomy" id="1899563"/>
    <lineage>
        <taxon>Bacteria</taxon>
        <taxon>Pseudomonadati</taxon>
        <taxon>Pseudomonadota</taxon>
        <taxon>Gammaproteobacteria</taxon>
        <taxon>Thiotrichales</taxon>
        <taxon>Thiotrichaceae</taxon>
        <taxon>Venteria</taxon>
    </lineage>
</organism>
<feature type="signal peptide" evidence="7">
    <location>
        <begin position="1"/>
        <end position="20"/>
    </location>
</feature>
<dbReference type="OrthoDB" id="7346865at2"/>
<evidence type="ECO:0000256" key="6">
    <source>
        <dbReference type="RuleBase" id="RU003512"/>
    </source>
</evidence>
<dbReference type="Gene3D" id="3.40.50.1980">
    <property type="entry name" value="Nitrogenase molybdenum iron protein domain"/>
    <property type="match status" value="2"/>
</dbReference>
<dbReference type="InterPro" id="IPR006128">
    <property type="entry name" value="Lipoprotein_PsaA-like"/>
</dbReference>
<accession>A0A1H6F7N7</accession>
<evidence type="ECO:0000256" key="3">
    <source>
        <dbReference type="ARBA" id="ARBA00022448"/>
    </source>
</evidence>
<dbReference type="InterPro" id="IPR050492">
    <property type="entry name" value="Bact_metal-bind_prot9"/>
</dbReference>
<dbReference type="PANTHER" id="PTHR42953:SF3">
    <property type="entry name" value="HIGH-AFFINITY ZINC UPTAKE SYSTEM PROTEIN ZNUA"/>
    <property type="match status" value="1"/>
</dbReference>
<evidence type="ECO:0000313" key="9">
    <source>
        <dbReference type="Proteomes" id="UP000236724"/>
    </source>
</evidence>
<dbReference type="Proteomes" id="UP000236724">
    <property type="component" value="Unassembled WGS sequence"/>
</dbReference>
<sequence length="290" mass="33281">MRFYFLCFFFLYFPLQSAFAAPLSIFVSIFPQKYFVEQIGQSQVRVSVMVGAGQSPATYEPTPQQMAQLNHASLYFRIGVPFERVWMQRLQQNVPQLPVVDLREGIDLHPLPNHQHQEKHGHDKPSRSSLDPHIWLHPLNAIIMAKTIRDQLSHIDPVNQSLYQQRYQHLEKNLLQLHEVLKKQLMPFAKQRFLVFHPSWGYFAKAYGLEQLAIEHEGKSPGARALVQLITQAKQEAIKVIFVQPQFSQQQAQRIADAIAGQVIAIDPLAENYPENLRRAADAFVVALSP</sequence>
<dbReference type="EMBL" id="FMSV02000152">
    <property type="protein sequence ID" value="SEH05074.1"/>
    <property type="molecule type" value="Genomic_DNA"/>
</dbReference>
<gene>
    <name evidence="8" type="primary">znuA</name>
    <name evidence="8" type="ORF">MBHS_00927</name>
</gene>
<comment type="similarity">
    <text evidence="1 6">Belongs to the bacterial solute-binding protein 9 family.</text>
</comment>
<evidence type="ECO:0000256" key="1">
    <source>
        <dbReference type="ARBA" id="ARBA00011028"/>
    </source>
</evidence>
<keyword evidence="4 7" id="KW-0732">Signal</keyword>
<dbReference type="GO" id="GO:0006829">
    <property type="term" value="P:zinc ion transport"/>
    <property type="evidence" value="ECO:0007669"/>
    <property type="project" value="UniProtKB-KW"/>
</dbReference>
<dbReference type="InterPro" id="IPR006129">
    <property type="entry name" value="AdhesinB"/>
</dbReference>
<dbReference type="AlphaFoldDB" id="A0A1H6F7N7"/>
<protein>
    <recommendedName>
        <fullName evidence="2">High-affinity zinc uptake system protein ZnuA</fullName>
    </recommendedName>
</protein>
<keyword evidence="5" id="KW-0406">Ion transport</keyword>
<keyword evidence="9" id="KW-1185">Reference proteome</keyword>
<dbReference type="PRINTS" id="PR00691">
    <property type="entry name" value="ADHESINB"/>
</dbReference>
<reference evidence="8 9" key="1">
    <citation type="submission" date="2016-10" db="EMBL/GenBank/DDBJ databases">
        <authorList>
            <person name="de Groot N.N."/>
        </authorList>
    </citation>
    <scope>NUCLEOTIDE SEQUENCE [LARGE SCALE GENOMIC DNA]</scope>
    <source>
        <strain evidence="8">MBHS1</strain>
    </source>
</reference>
<keyword evidence="5" id="KW-0862">Zinc</keyword>
<keyword evidence="5" id="KW-0864">Zinc transport</keyword>
<dbReference type="PANTHER" id="PTHR42953">
    <property type="entry name" value="HIGH-AFFINITY ZINC UPTAKE SYSTEM PROTEIN ZNUA-RELATED"/>
    <property type="match status" value="1"/>
</dbReference>
<evidence type="ECO:0000256" key="5">
    <source>
        <dbReference type="ARBA" id="ARBA00022906"/>
    </source>
</evidence>
<dbReference type="Pfam" id="PF01297">
    <property type="entry name" value="ZnuA"/>
    <property type="match status" value="1"/>
</dbReference>
<dbReference type="RefSeq" id="WP_103919058.1">
    <property type="nucleotide sequence ID" value="NZ_FMSV02000152.1"/>
</dbReference>
<dbReference type="SUPFAM" id="SSF53807">
    <property type="entry name" value="Helical backbone' metal receptor"/>
    <property type="match status" value="1"/>
</dbReference>
<proteinExistence type="inferred from homology"/>
<evidence type="ECO:0000256" key="7">
    <source>
        <dbReference type="SAM" id="SignalP"/>
    </source>
</evidence>
<dbReference type="GO" id="GO:0007155">
    <property type="term" value="P:cell adhesion"/>
    <property type="evidence" value="ECO:0007669"/>
    <property type="project" value="InterPro"/>
</dbReference>
<evidence type="ECO:0000256" key="2">
    <source>
        <dbReference type="ARBA" id="ARBA00015915"/>
    </source>
</evidence>
<dbReference type="InterPro" id="IPR006127">
    <property type="entry name" value="ZnuA-like"/>
</dbReference>
<keyword evidence="3 6" id="KW-0813">Transport</keyword>
<evidence type="ECO:0000313" key="8">
    <source>
        <dbReference type="EMBL" id="SEH05074.1"/>
    </source>
</evidence>
<name>A0A1H6F7N7_9GAMM</name>
<feature type="chain" id="PRO_5014835245" description="High-affinity zinc uptake system protein ZnuA" evidence="7">
    <location>
        <begin position="21"/>
        <end position="290"/>
    </location>
</feature>
<dbReference type="PRINTS" id="PR00690">
    <property type="entry name" value="ADHESNFAMILY"/>
</dbReference>
<dbReference type="GO" id="GO:0046872">
    <property type="term" value="F:metal ion binding"/>
    <property type="evidence" value="ECO:0007669"/>
    <property type="project" value="InterPro"/>
</dbReference>